<keyword evidence="2" id="KW-1185">Reference proteome</keyword>
<accession>A0ABY7M6Y5</accession>
<evidence type="ECO:0000313" key="2">
    <source>
        <dbReference type="Proteomes" id="UP001212803"/>
    </source>
</evidence>
<protein>
    <recommendedName>
        <fullName evidence="3">5'-3' exonuclease alpha-helical arch N-terminal domain-containing protein</fullName>
    </recommendedName>
</protein>
<organism evidence="1 2">
    <name type="scientific">Tepidiforma flava</name>
    <dbReference type="NCBI Taxonomy" id="3004094"/>
    <lineage>
        <taxon>Bacteria</taxon>
        <taxon>Bacillati</taxon>
        <taxon>Chloroflexota</taxon>
        <taxon>Tepidiformia</taxon>
        <taxon>Tepidiformales</taxon>
        <taxon>Tepidiformaceae</taxon>
        <taxon>Tepidiforma</taxon>
    </lineage>
</organism>
<name>A0ABY7M6Y5_9CHLR</name>
<gene>
    <name evidence="1" type="ORF">O0235_01395</name>
</gene>
<proteinExistence type="predicted"/>
<evidence type="ECO:0000313" key="1">
    <source>
        <dbReference type="EMBL" id="WBL36279.1"/>
    </source>
</evidence>
<evidence type="ECO:0008006" key="3">
    <source>
        <dbReference type="Google" id="ProtNLM"/>
    </source>
</evidence>
<sequence length="40" mass="4446">MPGRTDGKPRLVVLDSHGILYRAFFAFANTEHPLMTSKGN</sequence>
<dbReference type="RefSeq" id="WP_270056803.1">
    <property type="nucleotide sequence ID" value="NZ_CP115149.1"/>
</dbReference>
<reference evidence="1 2" key="1">
    <citation type="journal article" date="2023" name="ISME J.">
        <title>Thermophilic Dehalococcoidia with unusual traits shed light on an unexpected past.</title>
        <authorList>
            <person name="Palmer M."/>
            <person name="Covington J.K."/>
            <person name="Zhou E.M."/>
            <person name="Thomas S.C."/>
            <person name="Habib N."/>
            <person name="Seymour C.O."/>
            <person name="Lai D."/>
            <person name="Johnston J."/>
            <person name="Hashimi A."/>
            <person name="Jiao J.Y."/>
            <person name="Muok A.R."/>
            <person name="Liu L."/>
            <person name="Xian W.D."/>
            <person name="Zhi X.Y."/>
            <person name="Li M.M."/>
            <person name="Silva L.P."/>
            <person name="Bowen B.P."/>
            <person name="Louie K."/>
            <person name="Briegel A."/>
            <person name="Pett-Ridge J."/>
            <person name="Weber P.K."/>
            <person name="Tocheva E.I."/>
            <person name="Woyke T."/>
            <person name="Northen T.R."/>
            <person name="Mayali X."/>
            <person name="Li W.J."/>
            <person name="Hedlund B.P."/>
        </authorList>
    </citation>
    <scope>NUCLEOTIDE SEQUENCE [LARGE SCALE GENOMIC DNA]</scope>
    <source>
        <strain evidence="1 2">YIM 72310</strain>
    </source>
</reference>
<dbReference type="Proteomes" id="UP001212803">
    <property type="component" value="Chromosome"/>
</dbReference>
<dbReference type="EMBL" id="CP115149">
    <property type="protein sequence ID" value="WBL36279.1"/>
    <property type="molecule type" value="Genomic_DNA"/>
</dbReference>